<evidence type="ECO:0000313" key="2">
    <source>
        <dbReference type="Proteomes" id="UP000828941"/>
    </source>
</evidence>
<evidence type="ECO:0000313" key="1">
    <source>
        <dbReference type="EMBL" id="KAI4337652.1"/>
    </source>
</evidence>
<name>A0ACB9NPH6_BAUVA</name>
<organism evidence="1 2">
    <name type="scientific">Bauhinia variegata</name>
    <name type="common">Purple orchid tree</name>
    <name type="synonym">Phanera variegata</name>
    <dbReference type="NCBI Taxonomy" id="167791"/>
    <lineage>
        <taxon>Eukaryota</taxon>
        <taxon>Viridiplantae</taxon>
        <taxon>Streptophyta</taxon>
        <taxon>Embryophyta</taxon>
        <taxon>Tracheophyta</taxon>
        <taxon>Spermatophyta</taxon>
        <taxon>Magnoliopsida</taxon>
        <taxon>eudicotyledons</taxon>
        <taxon>Gunneridae</taxon>
        <taxon>Pentapetalae</taxon>
        <taxon>rosids</taxon>
        <taxon>fabids</taxon>
        <taxon>Fabales</taxon>
        <taxon>Fabaceae</taxon>
        <taxon>Cercidoideae</taxon>
        <taxon>Cercideae</taxon>
        <taxon>Bauhiniinae</taxon>
        <taxon>Bauhinia</taxon>
    </lineage>
</organism>
<reference evidence="1 2" key="1">
    <citation type="journal article" date="2022" name="DNA Res.">
        <title>Chromosomal-level genome assembly of the orchid tree Bauhinia variegata (Leguminosae; Cercidoideae) supports the allotetraploid origin hypothesis of Bauhinia.</title>
        <authorList>
            <person name="Zhong Y."/>
            <person name="Chen Y."/>
            <person name="Zheng D."/>
            <person name="Pang J."/>
            <person name="Liu Y."/>
            <person name="Luo S."/>
            <person name="Meng S."/>
            <person name="Qian L."/>
            <person name="Wei D."/>
            <person name="Dai S."/>
            <person name="Zhou R."/>
        </authorList>
    </citation>
    <scope>NUCLEOTIDE SEQUENCE [LARGE SCALE GENOMIC DNA]</scope>
    <source>
        <strain evidence="1">BV-YZ2020</strain>
    </source>
</reference>
<sequence length="339" mass="38165">MPSVKSLVESKSLCTVPSEYVCHKTRDDSIFSEAQTIPTIDFAHLVSPIPDQRSQAIQQLARACRDWGFFVLINHGVSETLWDKLMSASHHFFDLTEEEKTEYAGRQLFDPIRYGTSFNLNVDKTLFWRDYLKIHVHPQFHAPTKPPGFGEILEEFCKKSRQVCGELLKGISKSLGLEETYIHERLQIESGSQLLVINFYPPCPKPESAIGLPPHTDHGLLTLLLQNQLDGLQIQHKGKWVPVHPLPNCFIINLGDHMEILTNGKYKSVVHRAEVNNKAARISIGTANGPPLDTVVGPAPELLSDAHSPAYRALAYGEYLRFQQSLQLDGKSCLNHIRL</sequence>
<comment type="caution">
    <text evidence="1">The sequence shown here is derived from an EMBL/GenBank/DDBJ whole genome shotgun (WGS) entry which is preliminary data.</text>
</comment>
<proteinExistence type="predicted"/>
<dbReference type="EMBL" id="CM039431">
    <property type="protein sequence ID" value="KAI4337652.1"/>
    <property type="molecule type" value="Genomic_DNA"/>
</dbReference>
<accession>A0ACB9NPH6</accession>
<keyword evidence="2" id="KW-1185">Reference proteome</keyword>
<dbReference type="Proteomes" id="UP000828941">
    <property type="component" value="Chromosome 6"/>
</dbReference>
<gene>
    <name evidence="1" type="ORF">L6164_016038</name>
</gene>
<protein>
    <submittedName>
        <fullName evidence="1">Uncharacterized protein</fullName>
    </submittedName>
</protein>